<protein>
    <submittedName>
        <fullName evidence="2">Putative DNA binding domain-containing protein</fullName>
    </submittedName>
</protein>
<reference evidence="2 3" key="1">
    <citation type="submission" date="2020-10" db="EMBL/GenBank/DDBJ databases">
        <title>Genome sequencing of Bifidobacterium eulemuris_DSMZ_100216.</title>
        <authorList>
            <person name="Kim J."/>
        </authorList>
    </citation>
    <scope>NUCLEOTIDE SEQUENCE [LARGE SCALE GENOMIC DNA]</scope>
    <source>
        <strain evidence="2 3">DSM 100216</strain>
    </source>
</reference>
<keyword evidence="3" id="KW-1185">Reference proteome</keyword>
<dbReference type="PANTHER" id="PTHR30595">
    <property type="entry name" value="GLPR-RELATED TRANSCRIPTIONAL REPRESSOR"/>
    <property type="match status" value="1"/>
</dbReference>
<dbReference type="Proteomes" id="UP000593943">
    <property type="component" value="Chromosome"/>
</dbReference>
<dbReference type="Gene3D" id="3.30.950.30">
    <property type="entry name" value="Schlafen, AAA domain"/>
    <property type="match status" value="1"/>
</dbReference>
<dbReference type="InterPro" id="IPR036390">
    <property type="entry name" value="WH_DNA-bd_sf"/>
</dbReference>
<accession>A0A7L9SPR8</accession>
<name>A0A7L9SPR8_9BIFI</name>
<dbReference type="RefSeq" id="WP_094637502.1">
    <property type="nucleotide sequence ID" value="NZ_CP062938.1"/>
</dbReference>
<dbReference type="KEGG" id="beu:BE0216_07590"/>
<proteinExistence type="predicted"/>
<dbReference type="InterPro" id="IPR036388">
    <property type="entry name" value="WH-like_DNA-bd_sf"/>
</dbReference>
<gene>
    <name evidence="2" type="ORF">BE0216_07590</name>
</gene>
<evidence type="ECO:0000259" key="1">
    <source>
        <dbReference type="Pfam" id="PF04326"/>
    </source>
</evidence>
<dbReference type="SUPFAM" id="SSF46785">
    <property type="entry name" value="Winged helix' DNA-binding domain"/>
    <property type="match status" value="1"/>
</dbReference>
<dbReference type="InterPro" id="IPR007421">
    <property type="entry name" value="Schlafen_AlbA_2_dom"/>
</dbReference>
<dbReference type="Gene3D" id="1.10.10.10">
    <property type="entry name" value="Winged helix-like DNA-binding domain superfamily/Winged helix DNA-binding domain"/>
    <property type="match status" value="1"/>
</dbReference>
<dbReference type="InterPro" id="IPR038461">
    <property type="entry name" value="Schlafen_AlbA_2_dom_sf"/>
</dbReference>
<organism evidence="2 3">
    <name type="scientific">Bifidobacterium eulemuris</name>
    <dbReference type="NCBI Taxonomy" id="1765219"/>
    <lineage>
        <taxon>Bacteria</taxon>
        <taxon>Bacillati</taxon>
        <taxon>Actinomycetota</taxon>
        <taxon>Actinomycetes</taxon>
        <taxon>Bifidobacteriales</taxon>
        <taxon>Bifidobacteriaceae</taxon>
        <taxon>Bifidobacterium</taxon>
    </lineage>
</organism>
<dbReference type="Gene3D" id="3.30.565.60">
    <property type="match status" value="1"/>
</dbReference>
<sequence length="549" mass="60353">MNMSLPTQESLTIEFKSETSRAISNTEIVDNVVALSNTDGGDLFLGIEDDGTPTGVAHQHRNIDQLAAYLFNHTVPPIQVRPSLIQADDKTIVRISVDASTQLICSNAGRVTHRVIKMDGTPEVVTMYPYEFVSRLSSIGQYDYSAQPAPGARLDDLDAYARDALREQILSSGADTSLLELDDATFDGALGFRTNNSQTGESTPTITGLLMIGEQQALKRCIPTATVVFQVMRDGAPAVDETLQLPLTRAIPRLNELMQPWNHATERMVGMTQQDIMDYNRDALREAMLNALCHRDYSMLAPVHIQLDEIGLTISSPGGFMRGIDASNLLTVTPTPRNRALTDALKRCGYVERTGRGVDRIYAGSAATGRPFPDYSQSTNERVVVFLRKSTPDARFMDMLDQAQQRRGTRLNTEDFLVMAAIRATGQINITEIRQATTLDLGRITAALEALVADGTVTCDADLYSLADSPDTAVDIVVTSNNASPSTDRDRNQILSLAKSNNGIITTRQVMELFDINYLTAYRLLKNLQDDGILTHDGKGRYSRFLLHA</sequence>
<dbReference type="AlphaFoldDB" id="A0A7L9SPR8"/>
<dbReference type="InterPro" id="IPR038475">
    <property type="entry name" value="RecG_C_sf"/>
</dbReference>
<dbReference type="PANTHER" id="PTHR30595:SF6">
    <property type="entry name" value="SCHLAFEN ALBA-2 DOMAIN-CONTAINING PROTEIN"/>
    <property type="match status" value="1"/>
</dbReference>
<dbReference type="Pfam" id="PF13749">
    <property type="entry name" value="HATPase_c_4"/>
    <property type="match status" value="1"/>
</dbReference>
<dbReference type="OrthoDB" id="9805115at2"/>
<dbReference type="Pfam" id="PF04326">
    <property type="entry name" value="SLFN_AlbA_2"/>
    <property type="match status" value="1"/>
</dbReference>
<evidence type="ECO:0000313" key="3">
    <source>
        <dbReference type="Proteomes" id="UP000593943"/>
    </source>
</evidence>
<evidence type="ECO:0000313" key="2">
    <source>
        <dbReference type="EMBL" id="QOL32331.1"/>
    </source>
</evidence>
<feature type="domain" description="Schlafen AlbA-2" evidence="1">
    <location>
        <begin position="9"/>
        <end position="115"/>
    </location>
</feature>
<dbReference type="EMBL" id="CP062938">
    <property type="protein sequence ID" value="QOL32331.1"/>
    <property type="molecule type" value="Genomic_DNA"/>
</dbReference>